<organism evidence="8 9">
    <name type="scientific">Carex littledalei</name>
    <dbReference type="NCBI Taxonomy" id="544730"/>
    <lineage>
        <taxon>Eukaryota</taxon>
        <taxon>Viridiplantae</taxon>
        <taxon>Streptophyta</taxon>
        <taxon>Embryophyta</taxon>
        <taxon>Tracheophyta</taxon>
        <taxon>Spermatophyta</taxon>
        <taxon>Magnoliopsida</taxon>
        <taxon>Liliopsida</taxon>
        <taxon>Poales</taxon>
        <taxon>Cyperaceae</taxon>
        <taxon>Cyperoideae</taxon>
        <taxon>Cariceae</taxon>
        <taxon>Carex</taxon>
        <taxon>Carex subgen. Euthyceras</taxon>
    </lineage>
</organism>
<dbReference type="Gene3D" id="2.60.40.790">
    <property type="match status" value="1"/>
</dbReference>
<dbReference type="OrthoDB" id="1431247at2759"/>
<dbReference type="AlphaFoldDB" id="A0A833VMW9"/>
<dbReference type="PROSITE" id="PS01031">
    <property type="entry name" value="SHSP"/>
    <property type="match status" value="1"/>
</dbReference>
<evidence type="ECO:0000256" key="6">
    <source>
        <dbReference type="SAM" id="MobiDB-lite"/>
    </source>
</evidence>
<sequence length="173" mass="19259">MDAMFGFDEPLLSTIQQLMDVPEEMEKAFNAPTRAYVRDRKAMANTPMDVKELPDGRILLTVDMPGVHANEIKVQVEDNNLLVISGERKRPAEDDKDSGKYLRMERRMGKFMRKFPLPDDVNLDSITAQYKDGVLTVSVERMPPPEPKKPRSIEVKVGGGIGASGGENVKAGK</sequence>
<gene>
    <name evidence="8" type="ORF">FCM35_KLT01186</name>
</gene>
<feature type="region of interest" description="Disordered" evidence="6">
    <location>
        <begin position="140"/>
        <end position="173"/>
    </location>
</feature>
<dbReference type="Pfam" id="PF00011">
    <property type="entry name" value="HSP20"/>
    <property type="match status" value="1"/>
</dbReference>
<dbReference type="GO" id="GO:0006950">
    <property type="term" value="P:response to stress"/>
    <property type="evidence" value="ECO:0007669"/>
    <property type="project" value="UniProtKB-ARBA"/>
</dbReference>
<dbReference type="FunFam" id="2.60.40.790:FF:000010">
    <property type="entry name" value="17.3 kDa class II heat shock protein-like"/>
    <property type="match status" value="1"/>
</dbReference>
<feature type="domain" description="SHSP" evidence="7">
    <location>
        <begin position="39"/>
        <end position="156"/>
    </location>
</feature>
<dbReference type="InterPro" id="IPR008978">
    <property type="entry name" value="HSP20-like_chaperone"/>
</dbReference>
<dbReference type="SUPFAM" id="SSF49764">
    <property type="entry name" value="HSP20-like chaperones"/>
    <property type="match status" value="1"/>
</dbReference>
<evidence type="ECO:0000256" key="1">
    <source>
        <dbReference type="ARBA" id="ARBA00004496"/>
    </source>
</evidence>
<name>A0A833VMW9_9POAL</name>
<comment type="subcellular location">
    <subcellularLocation>
        <location evidence="1">Cytoplasm</location>
    </subcellularLocation>
</comment>
<dbReference type="InterPro" id="IPR031107">
    <property type="entry name" value="Small_HSP"/>
</dbReference>
<dbReference type="CDD" id="cd06464">
    <property type="entry name" value="ACD_sHsps-like"/>
    <property type="match status" value="1"/>
</dbReference>
<dbReference type="GO" id="GO:0005737">
    <property type="term" value="C:cytoplasm"/>
    <property type="evidence" value="ECO:0007669"/>
    <property type="project" value="UniProtKB-SubCell"/>
</dbReference>
<dbReference type="PANTHER" id="PTHR11527">
    <property type="entry name" value="HEAT-SHOCK PROTEIN 20 FAMILY MEMBER"/>
    <property type="match status" value="1"/>
</dbReference>
<evidence type="ECO:0000313" key="8">
    <source>
        <dbReference type="EMBL" id="KAF3333495.1"/>
    </source>
</evidence>
<evidence type="ECO:0000256" key="2">
    <source>
        <dbReference type="ARBA" id="ARBA00022490"/>
    </source>
</evidence>
<keyword evidence="9" id="KW-1185">Reference proteome</keyword>
<dbReference type="EMBL" id="SWLB01000010">
    <property type="protein sequence ID" value="KAF3333495.1"/>
    <property type="molecule type" value="Genomic_DNA"/>
</dbReference>
<reference evidence="8" key="1">
    <citation type="submission" date="2020-01" db="EMBL/GenBank/DDBJ databases">
        <title>Genome sequence of Kobresia littledalei, the first chromosome-level genome in the family Cyperaceae.</title>
        <authorList>
            <person name="Qu G."/>
        </authorList>
    </citation>
    <scope>NUCLEOTIDE SEQUENCE</scope>
    <source>
        <strain evidence="8">C.B.Clarke</strain>
        <tissue evidence="8">Leaf</tissue>
    </source>
</reference>
<protein>
    <submittedName>
        <fullName evidence="8">Class II heat shock protein-like protein</fullName>
    </submittedName>
</protein>
<proteinExistence type="inferred from homology"/>
<dbReference type="InterPro" id="IPR002068">
    <property type="entry name" value="A-crystallin/Hsp20_dom"/>
</dbReference>
<accession>A0A833VMW9</accession>
<keyword evidence="3 8" id="KW-0346">Stress response</keyword>
<evidence type="ECO:0000313" key="9">
    <source>
        <dbReference type="Proteomes" id="UP000623129"/>
    </source>
</evidence>
<comment type="similarity">
    <text evidence="4 5">Belongs to the small heat shock protein (HSP20) family.</text>
</comment>
<keyword evidence="2" id="KW-0963">Cytoplasm</keyword>
<dbReference type="Proteomes" id="UP000623129">
    <property type="component" value="Unassembled WGS sequence"/>
</dbReference>
<evidence type="ECO:0000256" key="3">
    <source>
        <dbReference type="ARBA" id="ARBA00023016"/>
    </source>
</evidence>
<evidence type="ECO:0000256" key="5">
    <source>
        <dbReference type="RuleBase" id="RU003616"/>
    </source>
</evidence>
<evidence type="ECO:0000256" key="4">
    <source>
        <dbReference type="PROSITE-ProRule" id="PRU00285"/>
    </source>
</evidence>
<comment type="caution">
    <text evidence="8">The sequence shown here is derived from an EMBL/GenBank/DDBJ whole genome shotgun (WGS) entry which is preliminary data.</text>
</comment>
<evidence type="ECO:0000259" key="7">
    <source>
        <dbReference type="PROSITE" id="PS01031"/>
    </source>
</evidence>